<comment type="caution">
    <text evidence="2">The sequence shown here is derived from an EMBL/GenBank/DDBJ whole genome shotgun (WGS) entry which is preliminary data.</text>
</comment>
<keyword evidence="3" id="KW-1185">Reference proteome</keyword>
<feature type="domain" description="DUF6891" evidence="1">
    <location>
        <begin position="13"/>
        <end position="198"/>
    </location>
</feature>
<accession>A0ABR4I383</accession>
<organism evidence="2 3">
    <name type="scientific">Aspergillus cavernicola</name>
    <dbReference type="NCBI Taxonomy" id="176166"/>
    <lineage>
        <taxon>Eukaryota</taxon>
        <taxon>Fungi</taxon>
        <taxon>Dikarya</taxon>
        <taxon>Ascomycota</taxon>
        <taxon>Pezizomycotina</taxon>
        <taxon>Eurotiomycetes</taxon>
        <taxon>Eurotiomycetidae</taxon>
        <taxon>Eurotiales</taxon>
        <taxon>Aspergillaceae</taxon>
        <taxon>Aspergillus</taxon>
        <taxon>Aspergillus subgen. Nidulantes</taxon>
    </lineage>
</organism>
<dbReference type="Pfam" id="PF21831">
    <property type="entry name" value="DUF6891"/>
    <property type="match status" value="1"/>
</dbReference>
<dbReference type="EMBL" id="JBFXLS010000060">
    <property type="protein sequence ID" value="KAL2822214.1"/>
    <property type="molecule type" value="Genomic_DNA"/>
</dbReference>
<name>A0ABR4I383_9EURO</name>
<evidence type="ECO:0000259" key="1">
    <source>
        <dbReference type="Pfam" id="PF21831"/>
    </source>
</evidence>
<dbReference type="InterPro" id="IPR054186">
    <property type="entry name" value="DUF6891"/>
</dbReference>
<reference evidence="2 3" key="1">
    <citation type="submission" date="2024-07" db="EMBL/GenBank/DDBJ databases">
        <title>Section-level genome sequencing and comparative genomics of Aspergillus sections Usti and Cavernicolus.</title>
        <authorList>
            <consortium name="Lawrence Berkeley National Laboratory"/>
            <person name="Nybo J.L."/>
            <person name="Vesth T.C."/>
            <person name="Theobald S."/>
            <person name="Frisvad J.C."/>
            <person name="Larsen T.O."/>
            <person name="Kjaerboelling I."/>
            <person name="Rothschild-Mancinelli K."/>
            <person name="Lyhne E.K."/>
            <person name="Kogle M.E."/>
            <person name="Barry K."/>
            <person name="Clum A."/>
            <person name="Na H."/>
            <person name="Ledsgaard L."/>
            <person name="Lin J."/>
            <person name="Lipzen A."/>
            <person name="Kuo A."/>
            <person name="Riley R."/>
            <person name="Mondo S."/>
            <person name="LaButti K."/>
            <person name="Haridas S."/>
            <person name="Pangalinan J."/>
            <person name="Salamov A.A."/>
            <person name="Simmons B.A."/>
            <person name="Magnuson J.K."/>
            <person name="Chen J."/>
            <person name="Drula E."/>
            <person name="Henrissat B."/>
            <person name="Wiebenga A."/>
            <person name="Lubbers R.J."/>
            <person name="Gomes A.C."/>
            <person name="Makela M.R."/>
            <person name="Stajich J."/>
            <person name="Grigoriev I.V."/>
            <person name="Mortensen U.H."/>
            <person name="De vries R.P."/>
            <person name="Baker S.E."/>
            <person name="Andersen M.R."/>
        </authorList>
    </citation>
    <scope>NUCLEOTIDE SEQUENCE [LARGE SCALE GENOMIC DNA]</scope>
    <source>
        <strain evidence="2 3">CBS 600.67</strain>
    </source>
</reference>
<gene>
    <name evidence="2" type="ORF">BDW59DRAFT_107670</name>
</gene>
<sequence>MEPATNQTDIEPDEIENVESRIQDLLNTGFHTKSELIESAIDCFRMNDLGDHPDVPQESDRIVQTLWAEQLRTQSEWLDSEFEDNVKLQAAFDNLARKGIVARMHFMYTQQSADFNIVNEASSTDHGFAYFHAQDTEKAANGFGLIIRFGALNFDDAVTVTVGKQVVEALKNAGLRVRWNGNPDMVIIIKPFKWRRKLPVEN</sequence>
<dbReference type="Proteomes" id="UP001610335">
    <property type="component" value="Unassembled WGS sequence"/>
</dbReference>
<evidence type="ECO:0000313" key="3">
    <source>
        <dbReference type="Proteomes" id="UP001610335"/>
    </source>
</evidence>
<evidence type="ECO:0000313" key="2">
    <source>
        <dbReference type="EMBL" id="KAL2822214.1"/>
    </source>
</evidence>
<protein>
    <recommendedName>
        <fullName evidence="1">DUF6891 domain-containing protein</fullName>
    </recommendedName>
</protein>
<proteinExistence type="predicted"/>